<proteinExistence type="predicted"/>
<sequence length="154" mass="17523">MSVDANIENGEVIVVAGDSTVDDAFWDGVPTSIYYHRHIRVPELTGEIEYQFKLNGTRLYIRTMQYMLTTRPVGKEWNRANINFEVRSGSTVRVNSPDSLIQNGGWYPYQREASVGYSVSLGASFRIGVHYDGTNNDTSEADHWGQWEEIIRRG</sequence>
<evidence type="ECO:0000313" key="1">
    <source>
        <dbReference type="EMBL" id="SDP35329.1"/>
    </source>
</evidence>
<dbReference type="AlphaFoldDB" id="A0A1H0S169"/>
<organism evidence="1 2">
    <name type="scientific">Pseudomonas reinekei</name>
    <dbReference type="NCBI Taxonomy" id="395598"/>
    <lineage>
        <taxon>Bacteria</taxon>
        <taxon>Pseudomonadati</taxon>
        <taxon>Pseudomonadota</taxon>
        <taxon>Gammaproteobacteria</taxon>
        <taxon>Pseudomonadales</taxon>
        <taxon>Pseudomonadaceae</taxon>
        <taxon>Pseudomonas</taxon>
    </lineage>
</organism>
<protein>
    <submittedName>
        <fullName evidence="1">Uncharacterized protein</fullName>
    </submittedName>
</protein>
<dbReference type="EMBL" id="LT629709">
    <property type="protein sequence ID" value="SDP35329.1"/>
    <property type="molecule type" value="Genomic_DNA"/>
</dbReference>
<evidence type="ECO:0000313" key="2">
    <source>
        <dbReference type="Proteomes" id="UP000198549"/>
    </source>
</evidence>
<accession>A0A1H0S169</accession>
<reference evidence="1 2" key="1">
    <citation type="submission" date="2016-10" db="EMBL/GenBank/DDBJ databases">
        <authorList>
            <person name="de Groot N.N."/>
        </authorList>
    </citation>
    <scope>NUCLEOTIDE SEQUENCE [LARGE SCALE GENOMIC DNA]</scope>
    <source>
        <strain evidence="1 2">BS3776</strain>
    </source>
</reference>
<name>A0A1H0S169_PSERE</name>
<dbReference type="Proteomes" id="UP000198549">
    <property type="component" value="Chromosome I"/>
</dbReference>
<gene>
    <name evidence="1" type="ORF">SAMN04490202_3869</name>
</gene>